<evidence type="ECO:0000259" key="2">
    <source>
        <dbReference type="PROSITE" id="PS50164"/>
    </source>
</evidence>
<dbReference type="InterPro" id="IPR035901">
    <property type="entry name" value="GIY-YIG_endonuc_sf"/>
</dbReference>
<reference evidence="3 4" key="1">
    <citation type="journal article" date="2015" name="Nature">
        <title>rRNA introns, odd ribosomes, and small enigmatic genomes across a large radiation of phyla.</title>
        <authorList>
            <person name="Brown C.T."/>
            <person name="Hug L.A."/>
            <person name="Thomas B.C."/>
            <person name="Sharon I."/>
            <person name="Castelle C.J."/>
            <person name="Singh A."/>
            <person name="Wilkins M.J."/>
            <person name="Williams K.H."/>
            <person name="Banfield J.F."/>
        </authorList>
    </citation>
    <scope>NUCLEOTIDE SEQUENCE [LARGE SCALE GENOMIC DNA]</scope>
</reference>
<dbReference type="Proteomes" id="UP000034536">
    <property type="component" value="Unassembled WGS sequence"/>
</dbReference>
<accession>A0A0G0G694</accession>
<dbReference type="InterPro" id="IPR000305">
    <property type="entry name" value="GIY-YIG_endonuc"/>
</dbReference>
<dbReference type="EMBL" id="LBQX01000004">
    <property type="protein sequence ID" value="KKP87242.1"/>
    <property type="molecule type" value="Genomic_DNA"/>
</dbReference>
<sequence>MFTVYILKSTKTGGYYIGCTNNIERRLTEHNRNKTRSLRNRGPFELIYQENYNALSDGRKRELEIKSYKGGNAFKKLINAVVVQR</sequence>
<dbReference type="Pfam" id="PF01541">
    <property type="entry name" value="GIY-YIG"/>
    <property type="match status" value="1"/>
</dbReference>
<dbReference type="PROSITE" id="PS50164">
    <property type="entry name" value="GIY_YIG"/>
    <property type="match status" value="1"/>
</dbReference>
<evidence type="ECO:0000313" key="4">
    <source>
        <dbReference type="Proteomes" id="UP000034536"/>
    </source>
</evidence>
<dbReference type="PANTHER" id="PTHR34477">
    <property type="entry name" value="UPF0213 PROTEIN YHBQ"/>
    <property type="match status" value="1"/>
</dbReference>
<comment type="similarity">
    <text evidence="1">Belongs to the UPF0213 family.</text>
</comment>
<protein>
    <submittedName>
        <fullName evidence="3">Excinuclease abc c subunit domain protein</fullName>
    </submittedName>
</protein>
<feature type="domain" description="GIY-YIG" evidence="2">
    <location>
        <begin position="1"/>
        <end position="80"/>
    </location>
</feature>
<evidence type="ECO:0000256" key="1">
    <source>
        <dbReference type="ARBA" id="ARBA00007435"/>
    </source>
</evidence>
<gene>
    <name evidence="3" type="ORF">UR89_C0004G0031</name>
</gene>
<dbReference type="InterPro" id="IPR050190">
    <property type="entry name" value="UPF0213_domain"/>
</dbReference>
<dbReference type="SMART" id="SM00465">
    <property type="entry name" value="GIYc"/>
    <property type="match status" value="1"/>
</dbReference>
<comment type="caution">
    <text evidence="3">The sequence shown here is derived from an EMBL/GenBank/DDBJ whole genome shotgun (WGS) entry which is preliminary data.</text>
</comment>
<dbReference type="SUPFAM" id="SSF82771">
    <property type="entry name" value="GIY-YIG endonuclease"/>
    <property type="match status" value="1"/>
</dbReference>
<evidence type="ECO:0000313" key="3">
    <source>
        <dbReference type="EMBL" id="KKP87242.1"/>
    </source>
</evidence>
<dbReference type="Gene3D" id="3.40.1440.10">
    <property type="entry name" value="GIY-YIG endonuclease"/>
    <property type="match status" value="1"/>
</dbReference>
<dbReference type="PANTHER" id="PTHR34477:SF1">
    <property type="entry name" value="UPF0213 PROTEIN YHBQ"/>
    <property type="match status" value="1"/>
</dbReference>
<proteinExistence type="inferred from homology"/>
<name>A0A0G0G694_9BACT</name>
<dbReference type="AlphaFoldDB" id="A0A0G0G694"/>
<organism evidence="3 4">
    <name type="scientific">Candidatus Roizmanbacteria bacterium GW2011_GWA2_35_8</name>
    <dbReference type="NCBI Taxonomy" id="1618479"/>
    <lineage>
        <taxon>Bacteria</taxon>
        <taxon>Candidatus Roizmaniibacteriota</taxon>
    </lineage>
</organism>